<dbReference type="Proteomes" id="UP001217610">
    <property type="component" value="Unassembled WGS sequence"/>
</dbReference>
<keyword evidence="2" id="KW-1185">Reference proteome</keyword>
<dbReference type="RefSeq" id="WP_148659597.1">
    <property type="nucleotide sequence ID" value="NZ_JAMDGR010000001.1"/>
</dbReference>
<proteinExistence type="predicted"/>
<name>A0ABT5PZ29_9PSED</name>
<dbReference type="EMBL" id="JAMDGR010000001">
    <property type="protein sequence ID" value="MDD1147133.1"/>
    <property type="molecule type" value="Genomic_DNA"/>
</dbReference>
<comment type="caution">
    <text evidence="1">The sequence shown here is derived from an EMBL/GenBank/DDBJ whole genome shotgun (WGS) entry which is preliminary data.</text>
</comment>
<reference evidence="1 2" key="1">
    <citation type="submission" date="2022-05" db="EMBL/GenBank/DDBJ databases">
        <title>Novel Pseudomonas spp. Isolated from a Rainbow Trout Aquaculture Facility.</title>
        <authorList>
            <person name="Testerman T."/>
            <person name="Graf J."/>
        </authorList>
    </citation>
    <scope>NUCLEOTIDE SEQUENCE [LARGE SCALE GENOMIC DNA]</scope>
    <source>
        <strain evidence="1 2">ID357</strain>
    </source>
</reference>
<protein>
    <submittedName>
        <fullName evidence="1">Uncharacterized protein</fullName>
    </submittedName>
</protein>
<organism evidence="1 2">
    <name type="scientific">Pseudomonas idahonensis</name>
    <dbReference type="NCBI Taxonomy" id="2942628"/>
    <lineage>
        <taxon>Bacteria</taxon>
        <taxon>Pseudomonadati</taxon>
        <taxon>Pseudomonadota</taxon>
        <taxon>Gammaproteobacteria</taxon>
        <taxon>Pseudomonadales</taxon>
        <taxon>Pseudomonadaceae</taxon>
        <taxon>Pseudomonas</taxon>
    </lineage>
</organism>
<evidence type="ECO:0000313" key="2">
    <source>
        <dbReference type="Proteomes" id="UP001217610"/>
    </source>
</evidence>
<evidence type="ECO:0000313" key="1">
    <source>
        <dbReference type="EMBL" id="MDD1147133.1"/>
    </source>
</evidence>
<gene>
    <name evidence="1" type="ORF">M5G25_02480</name>
</gene>
<sequence>MSTFDSNGILINSMTGQSLRVVERFSVGKIEAGVKPVPGYGPNNAYVYSIPKGDPGQVGVSVYLLQDQIVWSYAWYYRPAYLCPSEIVLVVKL</sequence>
<accession>A0ABT5PZ29</accession>